<evidence type="ECO:0000313" key="3">
    <source>
        <dbReference type="Proteomes" id="UP000653358"/>
    </source>
</evidence>
<evidence type="ECO:0000313" key="2">
    <source>
        <dbReference type="EMBL" id="MBC3798483.1"/>
    </source>
</evidence>
<dbReference type="InterPro" id="IPR009061">
    <property type="entry name" value="DNA-bd_dom_put_sf"/>
</dbReference>
<evidence type="ECO:0000259" key="1">
    <source>
        <dbReference type="Pfam" id="PF12728"/>
    </source>
</evidence>
<keyword evidence="3" id="KW-1185">Reference proteome</keyword>
<name>A0ABR6WPR2_9FIRM</name>
<dbReference type="SUPFAM" id="SSF46955">
    <property type="entry name" value="Putative DNA-binding domain"/>
    <property type="match status" value="1"/>
</dbReference>
<dbReference type="EMBL" id="WJBB01000030">
    <property type="protein sequence ID" value="MBC3798483.1"/>
    <property type="molecule type" value="Genomic_DNA"/>
</dbReference>
<dbReference type="Pfam" id="PF12728">
    <property type="entry name" value="HTH_17"/>
    <property type="match status" value="1"/>
</dbReference>
<protein>
    <submittedName>
        <fullName evidence="2">Helix-turn-helix domain-containing protein</fullName>
    </submittedName>
</protein>
<reference evidence="2 3" key="1">
    <citation type="journal article" date="2020" name="mSystems">
        <title>Defining Genomic and Predicted Metabolic Features of the Acetobacterium Genus.</title>
        <authorList>
            <person name="Ross D.E."/>
            <person name="Marshall C.W."/>
            <person name="Gulliver D."/>
            <person name="May H.D."/>
            <person name="Norman R.S."/>
        </authorList>
    </citation>
    <scope>NUCLEOTIDE SEQUENCE [LARGE SCALE GENOMIC DNA]</scope>
    <source>
        <strain evidence="2 3">DSM 9173</strain>
    </source>
</reference>
<dbReference type="RefSeq" id="WP_148603714.1">
    <property type="nucleotide sequence ID" value="NZ_RXYB01000010.1"/>
</dbReference>
<feature type="domain" description="Helix-turn-helix" evidence="1">
    <location>
        <begin position="22"/>
        <end position="73"/>
    </location>
</feature>
<sequence>MTKQDLENAECISTTMMGEKAFTIKHLSKILGVSVATVQRYLRAGKIKSYPYRMHGRDYFVTESQLREYLGENNE</sequence>
<dbReference type="InterPro" id="IPR041657">
    <property type="entry name" value="HTH_17"/>
</dbReference>
<accession>A0ABR6WPR2</accession>
<comment type="caution">
    <text evidence="2">The sequence shown here is derived from an EMBL/GenBank/DDBJ whole genome shotgun (WGS) entry which is preliminary data.</text>
</comment>
<gene>
    <name evidence="2" type="ORF">GH807_15730</name>
</gene>
<organism evidence="2 3">
    <name type="scientific">Acetobacterium tundrae</name>
    <dbReference type="NCBI Taxonomy" id="132932"/>
    <lineage>
        <taxon>Bacteria</taxon>
        <taxon>Bacillati</taxon>
        <taxon>Bacillota</taxon>
        <taxon>Clostridia</taxon>
        <taxon>Eubacteriales</taxon>
        <taxon>Eubacteriaceae</taxon>
        <taxon>Acetobacterium</taxon>
    </lineage>
</organism>
<proteinExistence type="predicted"/>
<dbReference type="Proteomes" id="UP000653358">
    <property type="component" value="Unassembled WGS sequence"/>
</dbReference>